<dbReference type="SUPFAM" id="SSF103473">
    <property type="entry name" value="MFS general substrate transporter"/>
    <property type="match status" value="1"/>
</dbReference>
<dbReference type="InterPro" id="IPR020846">
    <property type="entry name" value="MFS_dom"/>
</dbReference>
<comment type="subcellular location">
    <subcellularLocation>
        <location evidence="1">Membrane</location>
        <topology evidence="1">Multi-pass membrane protein</topology>
    </subcellularLocation>
</comment>
<keyword evidence="3 5" id="KW-1133">Transmembrane helix</keyword>
<dbReference type="InterPro" id="IPR036259">
    <property type="entry name" value="MFS_trans_sf"/>
</dbReference>
<feature type="transmembrane region" description="Helical" evidence="5">
    <location>
        <begin position="383"/>
        <end position="402"/>
    </location>
</feature>
<feature type="transmembrane region" description="Helical" evidence="5">
    <location>
        <begin position="318"/>
        <end position="338"/>
    </location>
</feature>
<feature type="transmembrane region" description="Helical" evidence="5">
    <location>
        <begin position="359"/>
        <end position="377"/>
    </location>
</feature>
<dbReference type="RefSeq" id="WP_126005556.1">
    <property type="nucleotide sequence ID" value="NZ_QQYZ01000024.1"/>
</dbReference>
<dbReference type="InterPro" id="IPR011701">
    <property type="entry name" value="MFS"/>
</dbReference>
<feature type="transmembrane region" description="Helical" evidence="5">
    <location>
        <begin position="42"/>
        <end position="65"/>
    </location>
</feature>
<evidence type="ECO:0000256" key="2">
    <source>
        <dbReference type="ARBA" id="ARBA00022692"/>
    </source>
</evidence>
<keyword evidence="4 5" id="KW-0472">Membrane</keyword>
<dbReference type="Proteomes" id="UP000287746">
    <property type="component" value="Unassembled WGS sequence"/>
</dbReference>
<dbReference type="InterPro" id="IPR050382">
    <property type="entry name" value="MFS_Na/Anion_cotransporter"/>
</dbReference>
<dbReference type="Gene3D" id="1.20.1250.20">
    <property type="entry name" value="MFS general substrate transporter like domains"/>
    <property type="match status" value="2"/>
</dbReference>
<feature type="transmembrane region" description="Helical" evidence="5">
    <location>
        <begin position="290"/>
        <end position="312"/>
    </location>
</feature>
<evidence type="ECO:0000256" key="1">
    <source>
        <dbReference type="ARBA" id="ARBA00004141"/>
    </source>
</evidence>
<feature type="transmembrane region" description="Helical" evidence="5">
    <location>
        <begin position="257"/>
        <end position="278"/>
    </location>
</feature>
<dbReference type="AlphaFoldDB" id="A0A430FZ06"/>
<evidence type="ECO:0000259" key="6">
    <source>
        <dbReference type="PROSITE" id="PS50850"/>
    </source>
</evidence>
<evidence type="ECO:0000313" key="7">
    <source>
        <dbReference type="EMBL" id="RSY78364.1"/>
    </source>
</evidence>
<evidence type="ECO:0000256" key="4">
    <source>
        <dbReference type="ARBA" id="ARBA00023136"/>
    </source>
</evidence>
<dbReference type="Pfam" id="PF07690">
    <property type="entry name" value="MFS_1"/>
    <property type="match status" value="1"/>
</dbReference>
<comment type="caution">
    <text evidence="7">The sequence shown here is derived from an EMBL/GenBank/DDBJ whole genome shotgun (WGS) entry which is preliminary data.</text>
</comment>
<reference evidence="7 8" key="1">
    <citation type="submission" date="2018-07" db="EMBL/GenBank/DDBJ databases">
        <title>Genomic and Epidemiologic Investigation of an Indolent Hospital Outbreak.</title>
        <authorList>
            <person name="Johnson R.C."/>
            <person name="Deming C."/>
            <person name="Conlan S."/>
            <person name="Zellmer C.J."/>
            <person name="Michelin A.V."/>
            <person name="Lee-Lin S."/>
            <person name="Thomas P.J."/>
            <person name="Park M."/>
            <person name="Weingarten R.A."/>
            <person name="Less J."/>
            <person name="Dekker J.P."/>
            <person name="Frank K.M."/>
            <person name="Musser K.A."/>
            <person name="Mcquiston J.R."/>
            <person name="Henderson D.K."/>
            <person name="Lau A.F."/>
            <person name="Palmore T.N."/>
            <person name="Segre J.A."/>
        </authorList>
    </citation>
    <scope>NUCLEOTIDE SEQUENCE [LARGE SCALE GENOMIC DNA]</scope>
    <source>
        <strain evidence="7 8">SK-CDC1_0717</strain>
    </source>
</reference>
<evidence type="ECO:0000256" key="5">
    <source>
        <dbReference type="SAM" id="Phobius"/>
    </source>
</evidence>
<proteinExistence type="predicted"/>
<dbReference type="CDD" id="cd17319">
    <property type="entry name" value="MFS_ExuT_GudP_like"/>
    <property type="match status" value="1"/>
</dbReference>
<gene>
    <name evidence="7" type="ORF">DAH66_18665</name>
</gene>
<dbReference type="EMBL" id="QQYZ01000024">
    <property type="protein sequence ID" value="RSY78364.1"/>
    <property type="molecule type" value="Genomic_DNA"/>
</dbReference>
<keyword evidence="2 5" id="KW-0812">Transmembrane</keyword>
<dbReference type="PANTHER" id="PTHR11662:SF399">
    <property type="entry name" value="FI19708P1-RELATED"/>
    <property type="match status" value="1"/>
</dbReference>
<feature type="transmembrane region" description="Helical" evidence="5">
    <location>
        <begin position="221"/>
        <end position="245"/>
    </location>
</feature>
<dbReference type="GO" id="GO:0022857">
    <property type="term" value="F:transmembrane transporter activity"/>
    <property type="evidence" value="ECO:0007669"/>
    <property type="project" value="InterPro"/>
</dbReference>
<sequence length="415" mass="45065">MKKRHAVLGLLAALSVITFIDRMAIAVTGPAIQKDLGLTPSQWGWVLGAYTFAYAVFEVPSGAIGDRFGYRKELTRITVWWSFFTAITAACVSFWQLTAARFLFGLGAAGAYPNMSGVLYRWFPKRERARGQGVIWAASRLGGALAPLLLVPMNVHLGWQMVFVILGLIGFVWAILWWRWYHDRPADQPGITAEEVAEIGEDEGAGHSGTPWGKLLRLPQLWLIGVAYFFYAFGSWFFFGWFAQWMTNGRGFTPTEMAFYAAIPFLLGIVSNLIGGVLSDRLGARIGFKLAYRLITGICLSVTAALLLMMSLTPDKTMVVLLAAASFAVMDLMLPSAWAMCMSIGGRYGGTATGFMNMLGNLGGFICTVATGYIIAGTGSYDLPVQGIALMVLIAAGLFALIDSSKGFDQKAATA</sequence>
<dbReference type="PANTHER" id="PTHR11662">
    <property type="entry name" value="SOLUTE CARRIER FAMILY 17"/>
    <property type="match status" value="1"/>
</dbReference>
<feature type="domain" description="Major facilitator superfamily (MFS) profile" evidence="6">
    <location>
        <begin position="7"/>
        <end position="406"/>
    </location>
</feature>
<accession>A0A430FZ06</accession>
<dbReference type="GO" id="GO:0016020">
    <property type="term" value="C:membrane"/>
    <property type="evidence" value="ECO:0007669"/>
    <property type="project" value="UniProtKB-SubCell"/>
</dbReference>
<feature type="transmembrane region" description="Helical" evidence="5">
    <location>
        <begin position="102"/>
        <end position="122"/>
    </location>
</feature>
<evidence type="ECO:0000256" key="3">
    <source>
        <dbReference type="ARBA" id="ARBA00022989"/>
    </source>
</evidence>
<feature type="transmembrane region" description="Helical" evidence="5">
    <location>
        <begin position="157"/>
        <end position="178"/>
    </location>
</feature>
<feature type="transmembrane region" description="Helical" evidence="5">
    <location>
        <begin position="77"/>
        <end position="96"/>
    </location>
</feature>
<feature type="transmembrane region" description="Helical" evidence="5">
    <location>
        <begin position="134"/>
        <end position="151"/>
    </location>
</feature>
<organism evidence="7 8">
    <name type="scientific">Sphingomonas koreensis</name>
    <dbReference type="NCBI Taxonomy" id="93064"/>
    <lineage>
        <taxon>Bacteria</taxon>
        <taxon>Pseudomonadati</taxon>
        <taxon>Pseudomonadota</taxon>
        <taxon>Alphaproteobacteria</taxon>
        <taxon>Sphingomonadales</taxon>
        <taxon>Sphingomonadaceae</taxon>
        <taxon>Sphingomonas</taxon>
    </lineage>
</organism>
<dbReference type="PROSITE" id="PS50850">
    <property type="entry name" value="MFS"/>
    <property type="match status" value="1"/>
</dbReference>
<protein>
    <submittedName>
        <fullName evidence="7">MFS transporter</fullName>
    </submittedName>
</protein>
<name>A0A430FZ06_9SPHN</name>
<evidence type="ECO:0000313" key="8">
    <source>
        <dbReference type="Proteomes" id="UP000287746"/>
    </source>
</evidence>